<keyword evidence="2 8" id="KW-0378">Hydrolase</keyword>
<keyword evidence="5" id="KW-1133">Transmembrane helix</keyword>
<dbReference type="NCBIfam" id="TIGR00283">
    <property type="entry name" value="arch_pth2"/>
    <property type="match status" value="1"/>
</dbReference>
<dbReference type="Proteomes" id="UP001652680">
    <property type="component" value="Unassembled WGS sequence"/>
</dbReference>
<evidence type="ECO:0000256" key="3">
    <source>
        <dbReference type="ARBA" id="ARBA00038050"/>
    </source>
</evidence>
<evidence type="ECO:0000256" key="5">
    <source>
        <dbReference type="SAM" id="Phobius"/>
    </source>
</evidence>
<dbReference type="RefSeq" id="XP_016969678.1">
    <property type="nucleotide sequence ID" value="XM_017114189.1"/>
</dbReference>
<dbReference type="InterPro" id="IPR002833">
    <property type="entry name" value="PTH2"/>
</dbReference>
<dbReference type="GO" id="GO:0004045">
    <property type="term" value="F:peptidyl-tRNA hydrolase activity"/>
    <property type="evidence" value="ECO:0007669"/>
    <property type="project" value="UniProtKB-EC"/>
</dbReference>
<dbReference type="EnsemblMetazoa" id="XM_017114189.2">
    <property type="protein sequence ID" value="XP_016969678.1"/>
    <property type="gene ID" value="LOC108037584"/>
</dbReference>
<dbReference type="OrthoDB" id="1733656at2759"/>
<dbReference type="NCBIfam" id="NF003314">
    <property type="entry name" value="PRK04322.1"/>
    <property type="match status" value="1"/>
</dbReference>
<proteinExistence type="inferred from homology"/>
<dbReference type="CDD" id="cd02430">
    <property type="entry name" value="PTH2"/>
    <property type="match status" value="1"/>
</dbReference>
<dbReference type="SUPFAM" id="SSF102462">
    <property type="entry name" value="Peptidyl-tRNA hydrolase II"/>
    <property type="match status" value="1"/>
</dbReference>
<dbReference type="FunFam" id="3.40.1490.10:FF:000001">
    <property type="entry name" value="Peptidyl-tRNA hydrolase 2"/>
    <property type="match status" value="1"/>
</dbReference>
<dbReference type="AlphaFoldDB" id="A0A6P4E390"/>
<keyword evidence="5" id="KW-0472">Membrane</keyword>
<evidence type="ECO:0000313" key="6">
    <source>
        <dbReference type="EnsemblMetazoa" id="XP_016969678.1"/>
    </source>
</evidence>
<feature type="transmembrane region" description="Helical" evidence="5">
    <location>
        <begin position="12"/>
        <end position="29"/>
    </location>
</feature>
<keyword evidence="5" id="KW-0812">Transmembrane</keyword>
<protein>
    <recommendedName>
        <fullName evidence="1">peptidyl-tRNA hydrolase</fullName>
        <ecNumber evidence="1">3.1.1.29</ecNumber>
    </recommendedName>
</protein>
<dbReference type="EC" id="3.1.1.29" evidence="1"/>
<dbReference type="PANTHER" id="PTHR12649:SF11">
    <property type="entry name" value="PEPTIDYL-TRNA HYDROLASE 2, MITOCHONDRIAL"/>
    <property type="match status" value="1"/>
</dbReference>
<dbReference type="Gene3D" id="3.40.1490.10">
    <property type="entry name" value="Bit1"/>
    <property type="match status" value="1"/>
</dbReference>
<dbReference type="GeneID" id="108037584"/>
<evidence type="ECO:0000313" key="8">
    <source>
        <dbReference type="RefSeq" id="XP_016969678.1"/>
    </source>
</evidence>
<reference evidence="7" key="1">
    <citation type="journal article" date="2021" name="Elife">
        <title>Highly contiguous assemblies of 101 drosophilid genomes.</title>
        <authorList>
            <person name="Kim B.Y."/>
            <person name="Wang J.R."/>
            <person name="Miller D.E."/>
            <person name="Barmina O."/>
            <person name="Delaney E."/>
            <person name="Thompson A."/>
            <person name="Comeault A.A."/>
            <person name="Peede D."/>
            <person name="D'Agostino E.R."/>
            <person name="Pelaez J."/>
            <person name="Aguilar J.M."/>
            <person name="Haji D."/>
            <person name="Matsunaga T."/>
            <person name="Armstrong E.E."/>
            <person name="Zych M."/>
            <person name="Ogawa Y."/>
            <person name="Stamenkovic-Radak M."/>
            <person name="Jelic M."/>
            <person name="Veselinovic M.S."/>
            <person name="Tanaskovic M."/>
            <person name="Eric P."/>
            <person name="Gao J.J."/>
            <person name="Katoh T.K."/>
            <person name="Toda M.J."/>
            <person name="Watabe H."/>
            <person name="Watada M."/>
            <person name="Davis J.S."/>
            <person name="Moyle L.C."/>
            <person name="Manoli G."/>
            <person name="Bertolini E."/>
            <person name="Kostal V."/>
            <person name="Hawley R.S."/>
            <person name="Takahashi A."/>
            <person name="Jones C.D."/>
            <person name="Price D.K."/>
            <person name="Whiteman N."/>
            <person name="Kopp A."/>
            <person name="Matute D.R."/>
            <person name="Petrov D.A."/>
        </authorList>
    </citation>
    <scope>NUCLEOTIDE SEQUENCE [LARGE SCALE GENOMIC DNA]</scope>
</reference>
<accession>A0A6P4E390</accession>
<name>A0A6P4E390_DRORH</name>
<dbReference type="GO" id="GO:0005829">
    <property type="term" value="C:cytosol"/>
    <property type="evidence" value="ECO:0007669"/>
    <property type="project" value="TreeGrafter"/>
</dbReference>
<dbReference type="PANTHER" id="PTHR12649">
    <property type="entry name" value="PEPTIDYL-TRNA HYDROLASE 2"/>
    <property type="match status" value="1"/>
</dbReference>
<evidence type="ECO:0000313" key="7">
    <source>
        <dbReference type="Proteomes" id="UP001652680"/>
    </source>
</evidence>
<keyword evidence="7" id="KW-1185">Reference proteome</keyword>
<evidence type="ECO:0000256" key="2">
    <source>
        <dbReference type="ARBA" id="ARBA00022801"/>
    </source>
</evidence>
<gene>
    <name evidence="8" type="primary">LOC108037584</name>
    <name evidence="6" type="synonym">108037584</name>
</gene>
<dbReference type="OMA" id="RWENCAQ"/>
<evidence type="ECO:0000256" key="1">
    <source>
        <dbReference type="ARBA" id="ARBA00013260"/>
    </source>
</evidence>
<sequence>MGDKLLDSTQIINGLAVMLSFFVGYRYALKRGDAKDSSADEGAAASSLAGSSLSSASEAPVSDKGYGGFNENFKMVLVVRNDLKMGKGKIAAQCGHGAVGAYQRAVARTPRLLRAWENCGCAKIAVRVESEAELMAIKKAAERQQLNTCLIRDAGRTQIEANSKTVLAVGPAAAVDIDRVTGHLKLL</sequence>
<comment type="catalytic activity">
    <reaction evidence="4">
        <text>an N-acyl-L-alpha-aminoacyl-tRNA + H2O = an N-acyl-L-amino acid + a tRNA + H(+)</text>
        <dbReference type="Rhea" id="RHEA:54448"/>
        <dbReference type="Rhea" id="RHEA-COMP:10123"/>
        <dbReference type="Rhea" id="RHEA-COMP:13883"/>
        <dbReference type="ChEBI" id="CHEBI:15377"/>
        <dbReference type="ChEBI" id="CHEBI:15378"/>
        <dbReference type="ChEBI" id="CHEBI:59874"/>
        <dbReference type="ChEBI" id="CHEBI:78442"/>
        <dbReference type="ChEBI" id="CHEBI:138191"/>
        <dbReference type="EC" id="3.1.1.29"/>
    </reaction>
</comment>
<dbReference type="InterPro" id="IPR023476">
    <property type="entry name" value="Pep_tRNA_hydro_II_dom_sf"/>
</dbReference>
<evidence type="ECO:0000256" key="4">
    <source>
        <dbReference type="ARBA" id="ARBA00048707"/>
    </source>
</evidence>
<comment type="similarity">
    <text evidence="3">Belongs to the PTH2 family.</text>
</comment>
<organism evidence="8">
    <name type="scientific">Drosophila rhopaloa</name>
    <name type="common">Fruit fly</name>
    <dbReference type="NCBI Taxonomy" id="1041015"/>
    <lineage>
        <taxon>Eukaryota</taxon>
        <taxon>Metazoa</taxon>
        <taxon>Ecdysozoa</taxon>
        <taxon>Arthropoda</taxon>
        <taxon>Hexapoda</taxon>
        <taxon>Insecta</taxon>
        <taxon>Pterygota</taxon>
        <taxon>Neoptera</taxon>
        <taxon>Endopterygota</taxon>
        <taxon>Diptera</taxon>
        <taxon>Brachycera</taxon>
        <taxon>Muscomorpha</taxon>
        <taxon>Ephydroidea</taxon>
        <taxon>Drosophilidae</taxon>
        <taxon>Drosophila</taxon>
        <taxon>Sophophora</taxon>
    </lineage>
</organism>
<dbReference type="Pfam" id="PF01981">
    <property type="entry name" value="PTH2"/>
    <property type="match status" value="1"/>
</dbReference>
<reference evidence="8" key="2">
    <citation type="submission" date="2025-04" db="UniProtKB">
        <authorList>
            <consortium name="RefSeq"/>
        </authorList>
    </citation>
    <scope>IDENTIFICATION</scope>
</reference>
<reference evidence="6" key="3">
    <citation type="submission" date="2025-05" db="UniProtKB">
        <authorList>
            <consortium name="EnsemblMetazoa"/>
        </authorList>
    </citation>
    <scope>IDENTIFICATION</scope>
</reference>